<organism evidence="1">
    <name type="scientific">Ceratitis capitata</name>
    <name type="common">Mediterranean fruit fly</name>
    <name type="synonym">Tephritis capitata</name>
    <dbReference type="NCBI Taxonomy" id="7213"/>
    <lineage>
        <taxon>Eukaryota</taxon>
        <taxon>Metazoa</taxon>
        <taxon>Ecdysozoa</taxon>
        <taxon>Arthropoda</taxon>
        <taxon>Hexapoda</taxon>
        <taxon>Insecta</taxon>
        <taxon>Pterygota</taxon>
        <taxon>Neoptera</taxon>
        <taxon>Endopterygota</taxon>
        <taxon>Diptera</taxon>
        <taxon>Brachycera</taxon>
        <taxon>Muscomorpha</taxon>
        <taxon>Tephritoidea</taxon>
        <taxon>Tephritidae</taxon>
        <taxon>Ceratitis</taxon>
        <taxon>Ceratitis</taxon>
    </lineage>
</organism>
<accession>A0A6B7K6I0</accession>
<name>A0A6B7K6I0_CERCA</name>
<reference evidence="1" key="1">
    <citation type="submission" date="2018-12" db="EMBL/GenBank/DDBJ databases">
        <title>A novel gene, Maleness-on-the-Y (MoY), determines male sex in the Mediterranean fruit fly and related agricultural fruit fly pests.</title>
        <authorList>
            <person name="Meccariello A."/>
            <person name="Salvemini M."/>
            <person name="Primo P."/>
            <person name="Hall B."/>
            <person name="Koskinioti P."/>
            <person name="Gravina A."/>
            <person name="Gucciardino M.A."/>
            <person name="Forlenza F."/>
            <person name="Gregoriou M.-E."/>
            <person name="Ippolito D."/>
            <person name="Monti S.M."/>
            <person name="Petrella V."/>
            <person name="Perrotta M.M."/>
            <person name="Schmeing S."/>
            <person name="Ruggiero A."/>
            <person name="Scolari F."/>
            <person name="Giordano E."/>
            <person name="Tsoumani K.T."/>
            <person name="Marec F."/>
            <person name="Windbichler N."/>
            <person name="Nagaraju J."/>
            <person name="Arunkumar K.P."/>
            <person name="Bourtzis K."/>
            <person name="Mathiopoulos K.D."/>
            <person name="Ragoussis I."/>
            <person name="Vitagliano L."/>
            <person name="Tu Z."/>
            <person name="Papathanos P.A."/>
            <person name="Robinson M.D."/>
            <person name="Saccone G."/>
        </authorList>
    </citation>
    <scope>NUCLEOTIDE SEQUENCE</scope>
</reference>
<dbReference type="EMBL" id="MK330834">
    <property type="protein sequence ID" value="QED12495.1"/>
    <property type="molecule type" value="mRNA"/>
</dbReference>
<evidence type="ECO:0000313" key="1">
    <source>
        <dbReference type="EMBL" id="QED12495.1"/>
    </source>
</evidence>
<protein>
    <submittedName>
        <fullName evidence="1">DN45758_c0_g1_i1</fullName>
    </submittedName>
</protein>
<sequence length="34" mass="4065">MINLRCRVLGRILFYYRHHCANCVEYANPRVIGL</sequence>
<proteinExistence type="evidence at transcript level"/>
<dbReference type="AlphaFoldDB" id="A0A6B7K6I0"/>